<organism evidence="2">
    <name type="scientific">marine sediment metagenome</name>
    <dbReference type="NCBI Taxonomy" id="412755"/>
    <lineage>
        <taxon>unclassified sequences</taxon>
        <taxon>metagenomes</taxon>
        <taxon>ecological metagenomes</taxon>
    </lineage>
</organism>
<proteinExistence type="predicted"/>
<dbReference type="GO" id="GO:0004519">
    <property type="term" value="F:endonuclease activity"/>
    <property type="evidence" value="ECO:0007669"/>
    <property type="project" value="InterPro"/>
</dbReference>
<gene>
    <name evidence="2" type="ORF">LCGC14_0390210</name>
</gene>
<name>A0A0F9T5P1_9ZZZZ</name>
<dbReference type="Pfam" id="PF14528">
    <property type="entry name" value="LAGLIDADG_3"/>
    <property type="match status" value="1"/>
</dbReference>
<reference evidence="2" key="1">
    <citation type="journal article" date="2015" name="Nature">
        <title>Complex archaea that bridge the gap between prokaryotes and eukaryotes.</title>
        <authorList>
            <person name="Spang A."/>
            <person name="Saw J.H."/>
            <person name="Jorgensen S.L."/>
            <person name="Zaremba-Niedzwiedzka K."/>
            <person name="Martijn J."/>
            <person name="Lind A.E."/>
            <person name="van Eijk R."/>
            <person name="Schleper C."/>
            <person name="Guy L."/>
            <person name="Ettema T.J."/>
        </authorList>
    </citation>
    <scope>NUCLEOTIDE SEQUENCE</scope>
</reference>
<dbReference type="SUPFAM" id="SSF55608">
    <property type="entry name" value="Homing endonucleases"/>
    <property type="match status" value="1"/>
</dbReference>
<protein>
    <recommendedName>
        <fullName evidence="1">Homing endonuclease LAGLIDADG domain-containing protein</fullName>
    </recommendedName>
</protein>
<comment type="caution">
    <text evidence="2">The sequence shown here is derived from an EMBL/GenBank/DDBJ whole genome shotgun (WGS) entry which is preliminary data.</text>
</comment>
<dbReference type="InterPro" id="IPR027434">
    <property type="entry name" value="Homing_endonucl"/>
</dbReference>
<evidence type="ECO:0000313" key="2">
    <source>
        <dbReference type="EMBL" id="KKN74504.1"/>
    </source>
</evidence>
<dbReference type="Gene3D" id="3.10.28.10">
    <property type="entry name" value="Homing endonucleases"/>
    <property type="match status" value="1"/>
</dbReference>
<accession>A0A0F9T5P1</accession>
<dbReference type="InterPro" id="IPR004860">
    <property type="entry name" value="LAGLIDADG_dom"/>
</dbReference>
<sequence>MDLVDKGVVPRKWLILKPPQNIPKNLVHHWIRGYFDGDGCISSSTKKNGYEAYSASLASAKNFCFSVKQIIKKELSINPNLYTRKVNKITTELSFGGNRQVYKFMEWLYKDATIYIQRKYDKFIELKQSFK</sequence>
<feature type="domain" description="Homing endonuclease LAGLIDADG" evidence="1">
    <location>
        <begin position="30"/>
        <end position="106"/>
    </location>
</feature>
<dbReference type="EMBL" id="LAZR01000325">
    <property type="protein sequence ID" value="KKN74504.1"/>
    <property type="molecule type" value="Genomic_DNA"/>
</dbReference>
<dbReference type="AlphaFoldDB" id="A0A0F9T5P1"/>
<evidence type="ECO:0000259" key="1">
    <source>
        <dbReference type="Pfam" id="PF14528"/>
    </source>
</evidence>